<dbReference type="EMBL" id="FNKB01000001">
    <property type="protein sequence ID" value="SDQ31508.1"/>
    <property type="molecule type" value="Genomic_DNA"/>
</dbReference>
<dbReference type="STRING" id="1079994.SAMN04488565_2104"/>
<name>A0A1H0ZVQ8_9MICO</name>
<keyword evidence="1" id="KW-0472">Membrane</keyword>
<dbReference type="AlphaFoldDB" id="A0A1H0ZVQ8"/>
<keyword evidence="1" id="KW-1133">Transmembrane helix</keyword>
<dbReference type="OrthoDB" id="3298527at2"/>
<feature type="transmembrane region" description="Helical" evidence="1">
    <location>
        <begin position="43"/>
        <end position="64"/>
    </location>
</feature>
<accession>A0A1H0ZVQ8</accession>
<evidence type="ECO:0000313" key="2">
    <source>
        <dbReference type="EMBL" id="SDQ31508.1"/>
    </source>
</evidence>
<protein>
    <recommendedName>
        <fullName evidence="4">Phospholipase_D-nuclease N-terminal</fullName>
    </recommendedName>
</protein>
<gene>
    <name evidence="2" type="ORF">SAMN04488565_2104</name>
</gene>
<evidence type="ECO:0000256" key="1">
    <source>
        <dbReference type="SAM" id="Phobius"/>
    </source>
</evidence>
<evidence type="ECO:0008006" key="4">
    <source>
        <dbReference type="Google" id="ProtNLM"/>
    </source>
</evidence>
<keyword evidence="1" id="KW-0812">Transmembrane</keyword>
<organism evidence="2 3">
    <name type="scientific">Leucobacter chromiiresistens</name>
    <dbReference type="NCBI Taxonomy" id="1079994"/>
    <lineage>
        <taxon>Bacteria</taxon>
        <taxon>Bacillati</taxon>
        <taxon>Actinomycetota</taxon>
        <taxon>Actinomycetes</taxon>
        <taxon>Micrococcales</taxon>
        <taxon>Microbacteriaceae</taxon>
        <taxon>Leucobacter</taxon>
    </lineage>
</organism>
<proteinExistence type="predicted"/>
<sequence>MHDPAAIALAVLPGLLALAHAVLGLCAILSLAKVGPQLSWPKMIAWIFFIAAVPLVGSTVWFAAGRRRFARAAGDARPGAAQPHSAGTQ</sequence>
<dbReference type="RefSeq" id="WP_010157164.1">
    <property type="nucleotide sequence ID" value="NZ_FNKB01000001.1"/>
</dbReference>
<evidence type="ECO:0000313" key="3">
    <source>
        <dbReference type="Proteomes" id="UP000182690"/>
    </source>
</evidence>
<reference evidence="2 3" key="1">
    <citation type="submission" date="2016-10" db="EMBL/GenBank/DDBJ databases">
        <authorList>
            <person name="de Groot N.N."/>
        </authorList>
    </citation>
    <scope>NUCLEOTIDE SEQUENCE [LARGE SCALE GENOMIC DNA]</scope>
    <source>
        <strain evidence="2 3">DSM 22788</strain>
    </source>
</reference>
<dbReference type="Proteomes" id="UP000182690">
    <property type="component" value="Unassembled WGS sequence"/>
</dbReference>